<evidence type="ECO:0000256" key="1">
    <source>
        <dbReference type="ARBA" id="ARBA00022679"/>
    </source>
</evidence>
<gene>
    <name evidence="2" type="ORF">THII_0598</name>
</gene>
<keyword evidence="3" id="KW-1185">Reference proteome</keyword>
<dbReference type="HOGENOM" id="CLU_990234_0_0_6"/>
<dbReference type="InterPro" id="IPR027417">
    <property type="entry name" value="P-loop_NTPase"/>
</dbReference>
<organism evidence="2 3">
    <name type="scientific">Thioploca ingrica</name>
    <dbReference type="NCBI Taxonomy" id="40754"/>
    <lineage>
        <taxon>Bacteria</taxon>
        <taxon>Pseudomonadati</taxon>
        <taxon>Pseudomonadota</taxon>
        <taxon>Gammaproteobacteria</taxon>
        <taxon>Thiotrichales</taxon>
        <taxon>Thiotrichaceae</taxon>
        <taxon>Thioploca</taxon>
    </lineage>
</organism>
<dbReference type="OrthoDB" id="9815894at2"/>
<dbReference type="Proteomes" id="UP000031623">
    <property type="component" value="Chromosome"/>
</dbReference>
<dbReference type="EMBL" id="AP014633">
    <property type="protein sequence ID" value="BAP54895.1"/>
    <property type="molecule type" value="Genomic_DNA"/>
</dbReference>
<evidence type="ECO:0000313" key="2">
    <source>
        <dbReference type="EMBL" id="BAP54895.1"/>
    </source>
</evidence>
<name>A0A090AJ53_9GAMM</name>
<dbReference type="PANTHER" id="PTHR12788:SF10">
    <property type="entry name" value="PROTEIN-TYROSINE SULFOTRANSFERASE"/>
    <property type="match status" value="1"/>
</dbReference>
<dbReference type="SUPFAM" id="SSF52540">
    <property type="entry name" value="P-loop containing nucleoside triphosphate hydrolases"/>
    <property type="match status" value="1"/>
</dbReference>
<proteinExistence type="predicted"/>
<evidence type="ECO:0000313" key="3">
    <source>
        <dbReference type="Proteomes" id="UP000031623"/>
    </source>
</evidence>
<protein>
    <submittedName>
        <fullName evidence="2">Sulfotransferase</fullName>
    </submittedName>
</protein>
<reference evidence="2 3" key="1">
    <citation type="journal article" date="2014" name="ISME J.">
        <title>Ecophysiology of Thioploca ingrica as revealed by the complete genome sequence supplemented with proteomic evidence.</title>
        <authorList>
            <person name="Kojima H."/>
            <person name="Ogura Y."/>
            <person name="Yamamoto N."/>
            <person name="Togashi T."/>
            <person name="Mori H."/>
            <person name="Watanabe T."/>
            <person name="Nemoto F."/>
            <person name="Kurokawa K."/>
            <person name="Hayashi T."/>
            <person name="Fukui M."/>
        </authorList>
    </citation>
    <scope>NUCLEOTIDE SEQUENCE [LARGE SCALE GENOMIC DNA]</scope>
</reference>
<sequence>MTKAVFIVGNKRSGSTQLMALMNLHPQVFVSNESDIIWILYRFHHNLEITPYQWDAPTGMNATLERYTALLSREKTPLENFITLQTTIMKDGFLNLKPMQKDNLLWIGDQKPFQQIDPEIMPFLKEHFPGARYVHLIRHPFPVVKSAKVFYGDDLLWKGMSAEEILKLWTMHENWVKLEKDKQEIPILDVRYEDIISQTQHEMARIFDFLELEYDSTILRQARKSTRSTIRLHPRLPCPPETQAIMSQYGYKTQSFWLEQPGYVNSVNFFKKLKRKVTKTW</sequence>
<dbReference type="KEGG" id="tig:THII_0598"/>
<dbReference type="Gene3D" id="3.40.50.300">
    <property type="entry name" value="P-loop containing nucleotide triphosphate hydrolases"/>
    <property type="match status" value="1"/>
</dbReference>
<accession>A0A090AJ53</accession>
<dbReference type="AlphaFoldDB" id="A0A090AJ53"/>
<dbReference type="Pfam" id="PF13469">
    <property type="entry name" value="Sulfotransfer_3"/>
    <property type="match status" value="1"/>
</dbReference>
<keyword evidence="1 2" id="KW-0808">Transferase</keyword>
<dbReference type="InterPro" id="IPR026634">
    <property type="entry name" value="TPST-like"/>
</dbReference>
<dbReference type="PANTHER" id="PTHR12788">
    <property type="entry name" value="PROTEIN-TYROSINE SULFOTRANSFERASE 2"/>
    <property type="match status" value="1"/>
</dbReference>
<dbReference type="GO" id="GO:0008476">
    <property type="term" value="F:protein-tyrosine sulfotransferase activity"/>
    <property type="evidence" value="ECO:0007669"/>
    <property type="project" value="InterPro"/>
</dbReference>